<dbReference type="Proteomes" id="UP000295573">
    <property type="component" value="Unassembled WGS sequence"/>
</dbReference>
<reference evidence="2 3" key="1">
    <citation type="journal article" date="2015" name="Stand. Genomic Sci.">
        <title>Genomic Encyclopedia of Bacterial and Archaeal Type Strains, Phase III: the genomes of soil and plant-associated and newly described type strains.</title>
        <authorList>
            <person name="Whitman W.B."/>
            <person name="Woyke T."/>
            <person name="Klenk H.P."/>
            <person name="Zhou Y."/>
            <person name="Lilburn T.G."/>
            <person name="Beck B.J."/>
            <person name="De Vos P."/>
            <person name="Vandamme P."/>
            <person name="Eisen J.A."/>
            <person name="Garrity G."/>
            <person name="Hugenholtz P."/>
            <person name="Kyrpides N.C."/>
        </authorList>
    </citation>
    <scope>NUCLEOTIDE SEQUENCE [LARGE SCALE GENOMIC DNA]</scope>
    <source>
        <strain evidence="2 3">VKM Ac-2541</strain>
    </source>
</reference>
<evidence type="ECO:0000313" key="3">
    <source>
        <dbReference type="Proteomes" id="UP000295573"/>
    </source>
</evidence>
<dbReference type="EMBL" id="SLWR01000016">
    <property type="protein sequence ID" value="TCO41030.1"/>
    <property type="molecule type" value="Genomic_DNA"/>
</dbReference>
<proteinExistence type="predicted"/>
<feature type="region of interest" description="Disordered" evidence="1">
    <location>
        <begin position="156"/>
        <end position="240"/>
    </location>
</feature>
<feature type="region of interest" description="Disordered" evidence="1">
    <location>
        <begin position="1"/>
        <end position="44"/>
    </location>
</feature>
<protein>
    <submittedName>
        <fullName evidence="2">Uncharacterized protein</fullName>
    </submittedName>
</protein>
<evidence type="ECO:0000313" key="2">
    <source>
        <dbReference type="EMBL" id="TCO41030.1"/>
    </source>
</evidence>
<gene>
    <name evidence="2" type="ORF">EV646_116121</name>
</gene>
<organism evidence="2 3">
    <name type="scientific">Kribbella antiqua</name>
    <dbReference type="NCBI Taxonomy" id="2512217"/>
    <lineage>
        <taxon>Bacteria</taxon>
        <taxon>Bacillati</taxon>
        <taxon>Actinomycetota</taxon>
        <taxon>Actinomycetes</taxon>
        <taxon>Propionibacteriales</taxon>
        <taxon>Kribbellaceae</taxon>
        <taxon>Kribbella</taxon>
    </lineage>
</organism>
<dbReference type="AlphaFoldDB" id="A0A4V2S2M5"/>
<feature type="compositionally biased region" description="Polar residues" evidence="1">
    <location>
        <begin position="211"/>
        <end position="228"/>
    </location>
</feature>
<comment type="caution">
    <text evidence="2">The sequence shown here is derived from an EMBL/GenBank/DDBJ whole genome shotgun (WGS) entry which is preliminary data.</text>
</comment>
<accession>A0A4V2S2M5</accession>
<keyword evidence="3" id="KW-1185">Reference proteome</keyword>
<feature type="region of interest" description="Disordered" evidence="1">
    <location>
        <begin position="275"/>
        <end position="324"/>
    </location>
</feature>
<feature type="region of interest" description="Disordered" evidence="1">
    <location>
        <begin position="64"/>
        <end position="83"/>
    </location>
</feature>
<sequence length="338" mass="35854">MPQGVPAEQNPAPRATQSLRGYSGLQPHASGPADQGATTPIAYPSWRADSVGSHANIGRTAAVSAPPYAEPGRGLAGARSESPMQLGARMTASLWRHRTLHRIRTTPIPGCFPPCGLATAESLRRASRRQPAASRQDSGCASRSAIMTFLSRSLRGRGPASTAMYGGGGWGTTRRQAPSDRDRALLKSRVGQGGARALTSSAPGSTPIVRQLSTDSPRTSPTLSSSAWEQHGNKEGSIPVNWSQDRPNWCCLVTPVGAHVGEVLRFPKPRVRPWFARQDQHPRAQRKVGGSRPPLTTLAKRESGQSGPTASPRESPSATTRSCTNVARACDALPSTRV</sequence>
<name>A0A4V2S2M5_9ACTN</name>
<evidence type="ECO:0000256" key="1">
    <source>
        <dbReference type="SAM" id="MobiDB-lite"/>
    </source>
</evidence>
<feature type="compositionally biased region" description="Polar residues" evidence="1">
    <location>
        <begin position="304"/>
        <end position="324"/>
    </location>
</feature>